<dbReference type="InterPro" id="IPR045892">
    <property type="entry name" value="CrtISO-like"/>
</dbReference>
<feature type="transmembrane region" description="Helical" evidence="1">
    <location>
        <begin position="50"/>
        <end position="71"/>
    </location>
</feature>
<keyword evidence="1" id="KW-0812">Transmembrane</keyword>
<comment type="caution">
    <text evidence="3">The sequence shown here is derived from an EMBL/GenBank/DDBJ whole genome shotgun (WGS) entry which is preliminary data.</text>
</comment>
<feature type="transmembrane region" description="Helical" evidence="1">
    <location>
        <begin position="117"/>
        <end position="140"/>
    </location>
</feature>
<dbReference type="RefSeq" id="WP_188108003.1">
    <property type="nucleotide sequence ID" value="NZ_JAANIH010000102.1"/>
</dbReference>
<feature type="domain" description="Amine oxidase" evidence="2">
    <location>
        <begin position="207"/>
        <end position="678"/>
    </location>
</feature>
<dbReference type="SUPFAM" id="SSF51905">
    <property type="entry name" value="FAD/NAD(P)-binding domain"/>
    <property type="match status" value="1"/>
</dbReference>
<evidence type="ECO:0000313" key="3">
    <source>
        <dbReference type="EMBL" id="MBC9983900.1"/>
    </source>
</evidence>
<evidence type="ECO:0000259" key="2">
    <source>
        <dbReference type="Pfam" id="PF01593"/>
    </source>
</evidence>
<dbReference type="PANTHER" id="PTHR46313">
    <property type="match status" value="1"/>
</dbReference>
<dbReference type="InterPro" id="IPR036188">
    <property type="entry name" value="FAD/NAD-bd_sf"/>
</dbReference>
<feature type="transmembrane region" description="Helical" evidence="1">
    <location>
        <begin position="77"/>
        <end position="96"/>
    </location>
</feature>
<dbReference type="EMBL" id="JAATTO010000085">
    <property type="protein sequence ID" value="MBC9983900.1"/>
    <property type="molecule type" value="Genomic_DNA"/>
</dbReference>
<dbReference type="Gene3D" id="3.50.50.60">
    <property type="entry name" value="FAD/NAD(P)-binding domain"/>
    <property type="match status" value="2"/>
</dbReference>
<accession>A0ABR7UIH9</accession>
<feature type="transmembrane region" description="Helical" evidence="1">
    <location>
        <begin position="146"/>
        <end position="169"/>
    </location>
</feature>
<proteinExistence type="predicted"/>
<evidence type="ECO:0000313" key="4">
    <source>
        <dbReference type="Proteomes" id="UP000639516"/>
    </source>
</evidence>
<keyword evidence="4" id="KW-1185">Reference proteome</keyword>
<feature type="transmembrane region" description="Helical" evidence="1">
    <location>
        <begin position="12"/>
        <end position="43"/>
    </location>
</feature>
<name>A0ABR7UIH9_9BRAD</name>
<dbReference type="PANTHER" id="PTHR46313:SF3">
    <property type="entry name" value="PROLYCOPENE ISOMERASE, CHLOROPLASTIC"/>
    <property type="match status" value="1"/>
</dbReference>
<reference evidence="3 4" key="1">
    <citation type="journal article" date="2020" name="Arch. Microbiol.">
        <title>Bradyrhizobium campsiandrae sp. nov., a nitrogen-fixing bacterial strain isolated from a native leguminous tree from the Amazon adapted to flooded conditions.</title>
        <authorList>
            <person name="Cabral Michel D."/>
            <person name="Martins da Costa E."/>
            <person name="Azarias Guimaraes A."/>
            <person name="Soares de Carvalho T."/>
            <person name="Santos de Castro Caputo P."/>
            <person name="Willems A."/>
            <person name="de Souza Moreira F.M."/>
        </authorList>
    </citation>
    <scope>NUCLEOTIDE SEQUENCE [LARGE SCALE GENOMIC DNA]</scope>
    <source>
        <strain evidence="4">INPA 384B</strain>
    </source>
</reference>
<evidence type="ECO:0000256" key="1">
    <source>
        <dbReference type="SAM" id="Phobius"/>
    </source>
</evidence>
<keyword evidence="1" id="KW-1133">Transmembrane helix</keyword>
<organism evidence="3 4">
    <name type="scientific">Bradyrhizobium campsiandrae</name>
    <dbReference type="NCBI Taxonomy" id="1729892"/>
    <lineage>
        <taxon>Bacteria</taxon>
        <taxon>Pseudomonadati</taxon>
        <taxon>Pseudomonadota</taxon>
        <taxon>Alphaproteobacteria</taxon>
        <taxon>Hyphomicrobiales</taxon>
        <taxon>Nitrobacteraceae</taxon>
        <taxon>Bradyrhizobium</taxon>
    </lineage>
</organism>
<dbReference type="Pfam" id="PF01593">
    <property type="entry name" value="Amino_oxidase"/>
    <property type="match status" value="1"/>
</dbReference>
<dbReference type="Gene3D" id="3.90.660.50">
    <property type="match status" value="1"/>
</dbReference>
<dbReference type="Proteomes" id="UP000639516">
    <property type="component" value="Unassembled WGS sequence"/>
</dbReference>
<keyword evidence="1" id="KW-0472">Membrane</keyword>
<sequence>MKTFLNVNLVLLPFLIFSVLIAYGMPAAAIGAGSIASLAVCAWRHFTSEIGILETATLSIFGMLAAGLLLFPDVVAAQAPTLAFGGLGVFAIATVARRQPWTAEFSRADYRAETASPIFVSINMIVSGIWGVLFLLLALVSALKAGAVFTIAIVAAGAVASTFGPKWLIRRALTRRIAALETYHWPAPALGDAHGGDFDVAVVGAGIGGLTAAALLADAGLKVVVAEQHFQAGGFCQSFSRKLRHNGEPIVYRFDAGPHDFSGIWKGGSVAAVLERLGVAELIEWRRIDHTYRFPGLVIDVPRDWHDYVDQLARLFPETGSGFDGLFTTINAIHNGMTSPLIGSGGVPGLGMTVETIQAFAKQHPLAVEWLDKPFDQLVARYIADPQARQVIAALTGYISDGAEALTCAQMVPLFGYYFEGGHYPVGGSGHFADVLANVVTERGGALWLSCPVKQIAIESGRAAGLVLADGRKVAARAVVTNADLRRTFLELVDPTELPGDFRAKIAAAEPALSAFTVHLGVDFVPDIRPVVYAHVEPNVGITAMSLLDRQAAPAGHSTLTLTMLLPHAEAERWFAGNPEGVEYNARKKQAGDALIAEAEKIIPGLSSHIVYRDEASPRTFGRYDWSSGGSIYGVSQKHRLKGAKSPIPGLVVAGSSTHGPGVEAAVISGAAAANALLPGLLARPPAKARLNRAAA</sequence>
<protein>
    <submittedName>
        <fullName evidence="3">NAD(P)/FAD-dependent oxidoreductase</fullName>
    </submittedName>
</protein>
<dbReference type="InterPro" id="IPR002937">
    <property type="entry name" value="Amino_oxidase"/>
</dbReference>
<gene>
    <name evidence="3" type="ORF">HA482_37560</name>
</gene>